<dbReference type="PROSITE" id="PS51337">
    <property type="entry name" value="B12_BINDING_NTER"/>
    <property type="match status" value="1"/>
</dbReference>
<evidence type="ECO:0000256" key="18">
    <source>
        <dbReference type="ARBA" id="ARBA00025552"/>
    </source>
</evidence>
<dbReference type="Pfam" id="PF02965">
    <property type="entry name" value="Met_synt_B12"/>
    <property type="match status" value="1"/>
</dbReference>
<dbReference type="CDD" id="cd02069">
    <property type="entry name" value="methionine_synthase_B12_BD"/>
    <property type="match status" value="1"/>
</dbReference>
<comment type="catalytic activity">
    <reaction evidence="1 21">
        <text>(6S)-5-methyl-5,6,7,8-tetrahydrofolate + L-homocysteine = (6S)-5,6,7,8-tetrahydrofolate + L-methionine</text>
        <dbReference type="Rhea" id="RHEA:11172"/>
        <dbReference type="ChEBI" id="CHEBI:18608"/>
        <dbReference type="ChEBI" id="CHEBI:57453"/>
        <dbReference type="ChEBI" id="CHEBI:57844"/>
        <dbReference type="ChEBI" id="CHEBI:58199"/>
        <dbReference type="EC" id="2.1.1.13"/>
    </reaction>
</comment>
<protein>
    <recommendedName>
        <fullName evidence="7 20">Methionine synthase</fullName>
        <ecNumber evidence="6 20">2.1.1.13</ecNumber>
    </recommendedName>
    <alternativeName>
        <fullName evidence="19 21">5-methyltetrahydrofolate--homocysteine methyltransferase</fullName>
    </alternativeName>
</protein>
<dbReference type="RefSeq" id="WP_343873481.1">
    <property type="nucleotide sequence ID" value="NZ_BAAAIX010000016.1"/>
</dbReference>
<dbReference type="Gene3D" id="3.10.196.10">
    <property type="entry name" value="Vitamin B12-dependent methionine synthase, activation domain"/>
    <property type="match status" value="1"/>
</dbReference>
<dbReference type="Gene3D" id="3.20.20.20">
    <property type="entry name" value="Dihydropteroate synthase-like"/>
    <property type="match status" value="1"/>
</dbReference>
<keyword evidence="9 21" id="KW-0028">Amino-acid biosynthesis</keyword>
<evidence type="ECO:0000256" key="21">
    <source>
        <dbReference type="PIRNR" id="PIRNR000381"/>
    </source>
</evidence>
<dbReference type="InterPro" id="IPR003759">
    <property type="entry name" value="Cbl-bd_cap"/>
</dbReference>
<dbReference type="CDD" id="cd00740">
    <property type="entry name" value="MeTr"/>
    <property type="match status" value="1"/>
</dbReference>
<organism evidence="28 29">
    <name type="scientific">Luteococcus peritonei</name>
    <dbReference type="NCBI Taxonomy" id="88874"/>
    <lineage>
        <taxon>Bacteria</taxon>
        <taxon>Bacillati</taxon>
        <taxon>Actinomycetota</taxon>
        <taxon>Actinomycetes</taxon>
        <taxon>Propionibacteriales</taxon>
        <taxon>Propionibacteriaceae</taxon>
        <taxon>Luteococcus</taxon>
    </lineage>
</organism>
<evidence type="ECO:0000256" key="17">
    <source>
        <dbReference type="ARBA" id="ARBA00023285"/>
    </source>
</evidence>
<dbReference type="Gene3D" id="1.10.1240.10">
    <property type="entry name" value="Methionine synthase domain"/>
    <property type="match status" value="1"/>
</dbReference>
<evidence type="ECO:0000256" key="4">
    <source>
        <dbReference type="ARBA" id="ARBA00005178"/>
    </source>
</evidence>
<feature type="domain" description="B12-binding N-terminal" evidence="27">
    <location>
        <begin position="627"/>
        <end position="720"/>
    </location>
</feature>
<feature type="binding site" evidence="22">
    <location>
        <position position="223"/>
    </location>
    <ligand>
        <name>Zn(2+)</name>
        <dbReference type="ChEBI" id="CHEBI:29105"/>
    </ligand>
</feature>
<keyword evidence="17 21" id="KW-0170">Cobalt</keyword>
<name>A0ABW4RUZ7_9ACTN</name>
<evidence type="ECO:0000259" key="25">
    <source>
        <dbReference type="PROSITE" id="PS50974"/>
    </source>
</evidence>
<evidence type="ECO:0000259" key="26">
    <source>
        <dbReference type="PROSITE" id="PS51332"/>
    </source>
</evidence>
<keyword evidence="12 21" id="KW-0949">S-adenosyl-L-methionine</keyword>
<comment type="similarity">
    <text evidence="5">Belongs to the vitamin-B12 dependent methionine synthase family.</text>
</comment>
<dbReference type="InterPro" id="IPR003726">
    <property type="entry name" value="HCY_dom"/>
</dbReference>
<dbReference type="Pfam" id="PF00809">
    <property type="entry name" value="Pterin_bind"/>
    <property type="match status" value="1"/>
</dbReference>
<gene>
    <name evidence="28" type="primary">metH</name>
    <name evidence="28" type="ORF">ACFSCS_06555</name>
</gene>
<keyword evidence="8 21" id="KW-0489">Methyltransferase</keyword>
<feature type="domain" description="AdoMet activation" evidence="25">
    <location>
        <begin position="875"/>
        <end position="1163"/>
    </location>
</feature>
<evidence type="ECO:0000256" key="11">
    <source>
        <dbReference type="ARBA" id="ARBA00022679"/>
    </source>
</evidence>
<keyword evidence="14" id="KW-0677">Repeat</keyword>
<dbReference type="SUPFAM" id="SSF82282">
    <property type="entry name" value="Homocysteine S-methyltransferase"/>
    <property type="match status" value="1"/>
</dbReference>
<dbReference type="PANTHER" id="PTHR45833:SF1">
    <property type="entry name" value="METHIONINE SYNTHASE"/>
    <property type="match status" value="1"/>
</dbReference>
<dbReference type="InterPro" id="IPR037010">
    <property type="entry name" value="VitB12-dep_Met_synth_activ_sf"/>
</dbReference>
<feature type="domain" description="Pterin-binding" evidence="24">
    <location>
        <begin position="335"/>
        <end position="598"/>
    </location>
</feature>
<dbReference type="SUPFAM" id="SSF51717">
    <property type="entry name" value="Dihydropteroate synthetase-like"/>
    <property type="match status" value="1"/>
</dbReference>
<dbReference type="SUPFAM" id="SSF47644">
    <property type="entry name" value="Methionine synthase domain"/>
    <property type="match status" value="1"/>
</dbReference>
<comment type="cofactor">
    <cofactor evidence="2 21 22">
        <name>Zn(2+)</name>
        <dbReference type="ChEBI" id="CHEBI:29105"/>
    </cofactor>
</comment>
<dbReference type="InterPro" id="IPR000489">
    <property type="entry name" value="Pterin-binding_dom"/>
</dbReference>
<dbReference type="NCBIfam" id="TIGR02082">
    <property type="entry name" value="metH"/>
    <property type="match status" value="1"/>
</dbReference>
<dbReference type="InterPro" id="IPR036594">
    <property type="entry name" value="Meth_synthase_dom"/>
</dbReference>
<evidence type="ECO:0000259" key="24">
    <source>
        <dbReference type="PROSITE" id="PS50972"/>
    </source>
</evidence>
<keyword evidence="10 21" id="KW-0846">Cobalamin</keyword>
<keyword evidence="16 21" id="KW-0486">Methionine biosynthesis</keyword>
<proteinExistence type="inferred from homology"/>
<dbReference type="EC" id="2.1.1.13" evidence="6 20"/>
<comment type="caution">
    <text evidence="28">The sequence shown here is derived from an EMBL/GenBank/DDBJ whole genome shotgun (WGS) entry which is preliminary data.</text>
</comment>
<feature type="binding site" evidence="22">
    <location>
        <position position="289"/>
    </location>
    <ligand>
        <name>Zn(2+)</name>
        <dbReference type="ChEBI" id="CHEBI:29105"/>
    </ligand>
</feature>
<dbReference type="PIRSF" id="PIRSF000381">
    <property type="entry name" value="MetH"/>
    <property type="match status" value="1"/>
</dbReference>
<comment type="domain">
    <text evidence="21">Modular enzyme with four functionally distinct domains. The isolated Hcy-binding domain catalyzes methyl transfer from free methylcobalamin to homocysteine. The Hcy-binding domain in association with the pterin-binding domain catalyzes the methylation of cob(I)alamin by methyltetrahydrofolate and the methylation of homocysteine. The B12-binding domain binds the cofactor. The AdoMet activation domain binds S-adenosyl-L-methionine. Under aerobic conditions cob(I)alamin can be converted to inactive cob(II)alamin. Reductive methylation by S-adenosyl-L-methionine and flavodoxin regenerates methylcobalamin.</text>
</comment>
<evidence type="ECO:0000256" key="7">
    <source>
        <dbReference type="ARBA" id="ARBA00013998"/>
    </source>
</evidence>
<evidence type="ECO:0000256" key="16">
    <source>
        <dbReference type="ARBA" id="ARBA00023167"/>
    </source>
</evidence>
<dbReference type="GO" id="GO:0008705">
    <property type="term" value="F:methionine synthase activity"/>
    <property type="evidence" value="ECO:0007669"/>
    <property type="project" value="UniProtKB-EC"/>
</dbReference>
<dbReference type="Pfam" id="PF02310">
    <property type="entry name" value="B12-binding"/>
    <property type="match status" value="1"/>
</dbReference>
<dbReference type="InterPro" id="IPR036724">
    <property type="entry name" value="Cobalamin-bd_sf"/>
</dbReference>
<dbReference type="SUPFAM" id="SSF52242">
    <property type="entry name" value="Cobalamin (vitamin B12)-binding domain"/>
    <property type="match status" value="1"/>
</dbReference>
<keyword evidence="13 21" id="KW-0479">Metal-binding</keyword>
<dbReference type="InterPro" id="IPR004223">
    <property type="entry name" value="VitB12-dep_Met_synth_activ_dom"/>
</dbReference>
<comment type="cofactor">
    <cofactor evidence="3 21">
        <name>methylcob(III)alamin</name>
        <dbReference type="ChEBI" id="CHEBI:28115"/>
    </cofactor>
</comment>
<comment type="pathway">
    <text evidence="4 21">Amino-acid biosynthesis; L-methionine biosynthesis via de novo pathway; L-methionine from L-homocysteine (MetH route): step 1/1.</text>
</comment>
<dbReference type="PROSITE" id="PS50972">
    <property type="entry name" value="PTERIN_BINDING"/>
    <property type="match status" value="1"/>
</dbReference>
<dbReference type="SUPFAM" id="SSF56507">
    <property type="entry name" value="Methionine synthase activation domain-like"/>
    <property type="match status" value="1"/>
</dbReference>
<evidence type="ECO:0000256" key="14">
    <source>
        <dbReference type="ARBA" id="ARBA00022737"/>
    </source>
</evidence>
<dbReference type="Pfam" id="PF02574">
    <property type="entry name" value="S-methyl_trans"/>
    <property type="match status" value="1"/>
</dbReference>
<evidence type="ECO:0000256" key="9">
    <source>
        <dbReference type="ARBA" id="ARBA00022605"/>
    </source>
</evidence>
<evidence type="ECO:0000256" key="19">
    <source>
        <dbReference type="ARBA" id="ARBA00031040"/>
    </source>
</evidence>
<evidence type="ECO:0000256" key="5">
    <source>
        <dbReference type="ARBA" id="ARBA00010398"/>
    </source>
</evidence>
<dbReference type="PROSITE" id="PS51332">
    <property type="entry name" value="B12_BINDING"/>
    <property type="match status" value="1"/>
</dbReference>
<dbReference type="Pfam" id="PF02607">
    <property type="entry name" value="B12-binding_2"/>
    <property type="match status" value="1"/>
</dbReference>
<evidence type="ECO:0000256" key="2">
    <source>
        <dbReference type="ARBA" id="ARBA00001947"/>
    </source>
</evidence>
<evidence type="ECO:0000256" key="15">
    <source>
        <dbReference type="ARBA" id="ARBA00022833"/>
    </source>
</evidence>
<dbReference type="InterPro" id="IPR036589">
    <property type="entry name" value="HCY_dom_sf"/>
</dbReference>
<evidence type="ECO:0000256" key="8">
    <source>
        <dbReference type="ARBA" id="ARBA00022603"/>
    </source>
</evidence>
<dbReference type="GO" id="GO:0032259">
    <property type="term" value="P:methylation"/>
    <property type="evidence" value="ECO:0007669"/>
    <property type="project" value="UniProtKB-KW"/>
</dbReference>
<dbReference type="InterPro" id="IPR033706">
    <property type="entry name" value="Met_synthase_B12-bd"/>
</dbReference>
<evidence type="ECO:0000256" key="1">
    <source>
        <dbReference type="ARBA" id="ARBA00001700"/>
    </source>
</evidence>
<dbReference type="Proteomes" id="UP001597326">
    <property type="component" value="Unassembled WGS sequence"/>
</dbReference>
<dbReference type="InterPro" id="IPR006158">
    <property type="entry name" value="Cobalamin-bd"/>
</dbReference>
<reference evidence="29" key="1">
    <citation type="journal article" date="2019" name="Int. J. Syst. Evol. Microbiol.">
        <title>The Global Catalogue of Microorganisms (GCM) 10K type strain sequencing project: providing services to taxonomists for standard genome sequencing and annotation.</title>
        <authorList>
            <consortium name="The Broad Institute Genomics Platform"/>
            <consortium name="The Broad Institute Genome Sequencing Center for Infectious Disease"/>
            <person name="Wu L."/>
            <person name="Ma J."/>
        </authorList>
    </citation>
    <scope>NUCLEOTIDE SEQUENCE [LARGE SCALE GENOMIC DNA]</scope>
    <source>
        <strain evidence="29">CAIM 431</strain>
    </source>
</reference>
<keyword evidence="29" id="KW-1185">Reference proteome</keyword>
<evidence type="ECO:0000259" key="23">
    <source>
        <dbReference type="PROSITE" id="PS50970"/>
    </source>
</evidence>
<dbReference type="Gene3D" id="3.20.20.330">
    <property type="entry name" value="Homocysteine-binding-like domain"/>
    <property type="match status" value="1"/>
</dbReference>
<evidence type="ECO:0000313" key="29">
    <source>
        <dbReference type="Proteomes" id="UP001597326"/>
    </source>
</evidence>
<dbReference type="Gene3D" id="3.40.50.280">
    <property type="entry name" value="Cobalamin-binding domain"/>
    <property type="match status" value="1"/>
</dbReference>
<feature type="binding site" evidence="22">
    <location>
        <position position="290"/>
    </location>
    <ligand>
        <name>Zn(2+)</name>
        <dbReference type="ChEBI" id="CHEBI:29105"/>
    </ligand>
</feature>
<keyword evidence="11 21" id="KW-0808">Transferase</keyword>
<comment type="function">
    <text evidence="18 21">Catalyzes the transfer of a methyl group from methyl-cobalamin to homocysteine, yielding enzyme-bound cob(I)alamin and methionine. Subsequently, remethylates the cofactor using methyltetrahydrofolate.</text>
</comment>
<dbReference type="InterPro" id="IPR050554">
    <property type="entry name" value="Met_Synthase/Corrinoid"/>
</dbReference>
<evidence type="ECO:0000256" key="12">
    <source>
        <dbReference type="ARBA" id="ARBA00022691"/>
    </source>
</evidence>
<evidence type="ECO:0000256" key="3">
    <source>
        <dbReference type="ARBA" id="ARBA00001956"/>
    </source>
</evidence>
<dbReference type="PROSITE" id="PS50974">
    <property type="entry name" value="ADOMET_ACTIVATION"/>
    <property type="match status" value="1"/>
</dbReference>
<feature type="domain" description="Hcy-binding" evidence="23">
    <location>
        <begin position="2"/>
        <end position="304"/>
    </location>
</feature>
<sequence>MTTALRDLLHHRVLVADGAMGTMLQAVDLTLDDFEGLEGCNEVLSVTRPEVIADIHRAYLEAGADLVETNTFGTNLSALGEYGISDRIEELATASARIARQVADEISTPDRPRFVLGSIGPGTKLPTLGHVAFADVRDAYQRQVEAMVAGGIDAVQIETCQDLLQAKAAIIATKRARAKLGVDLPILVNITVETTGTMLLGSEIGAALTAIEPLGVDVIGLNCATGPAEMSEHLRHLAKYSRAGVGCMPNAGLPVLGPDGASYPLDAEGLATALDRYATDYGLAVVGGCCGTTPEHIRQLAEAIGGREVAPRSPEHVNGASSLYSDVAFAQDASYLSIGERTNANGSKAFREAMLAGNIDECVEIAKAQVRDGAHLLDLCTDYVGRDGSADMRTLASRFSTAVTLPIVLDSTEPEVIEAGLESLAGRCVINSVNFEDGDGPTSRYARVMPVVAEHGAAVVALTIDEEGQARTAEWKVRVASRLVTDLTQNWGLQVGDILVDCLTFPIATGQEETRRDGLETIEAIRRLKELHPGVRTTLGVSNISFGLNPAARIVLNSVFLHECVQAGLDSAIVHAAKIVPMDRIPDEQREVALDLVHDRRREGYDPLQRFLELFEGVTAADLRASRAQELAALPLEERLQRRIVDGEAKGLEADLDEALALKPALEIINSDLLAGMKIVGDLFGSGQMQLPFVLQSAEVMKTAVAYLEPHMEKTEDTSGKGTIVLATVKGDVHDIGKNLVDIIVSNNGYKVVNLGIKQPIGAIVEAAEASQADAIGMSGLLVKSTMVMKDNLAELDQLGLGTKYPVLLGGAALTRAFVEHDLNDTFSGEVRYAKDAFEGLHLMDAVMAVKRGVPGAQLPAVKPRRVPKGPAVEIAEPELGVRSDVARPTPAGGVDVPTPPFWGSRVVKGIQTADVVEWLDERATFLGQWGLKGLRDGASYEELVETEGRPHLRAWLDRIKTDSLAEFAVVHGYFPVYSEDETLHVLDPEDHERELTSFTFPRQRRDRRLCLADFFRDREEFDQHGPDVLAMQLVTMGSAVARETQRLFELNSYRDYLELHGLSVQLTEALAEMWHARTREELGYAATQSDVDRAIRDQDYRGSRYSFGYPACPELEDRAKLVTLLEPERIGVHLSEELQLHPEQSTDAIVVHHPEAKYFNAK</sequence>
<dbReference type="EMBL" id="JBHUFZ010000015">
    <property type="protein sequence ID" value="MFD1889850.1"/>
    <property type="molecule type" value="Genomic_DNA"/>
</dbReference>
<dbReference type="PROSITE" id="PS50970">
    <property type="entry name" value="HCY"/>
    <property type="match status" value="1"/>
</dbReference>
<evidence type="ECO:0000259" key="27">
    <source>
        <dbReference type="PROSITE" id="PS51337"/>
    </source>
</evidence>
<dbReference type="PANTHER" id="PTHR45833">
    <property type="entry name" value="METHIONINE SYNTHASE"/>
    <property type="match status" value="1"/>
</dbReference>
<keyword evidence="15 21" id="KW-0862">Zinc</keyword>
<evidence type="ECO:0000256" key="22">
    <source>
        <dbReference type="PROSITE-ProRule" id="PRU00333"/>
    </source>
</evidence>
<evidence type="ECO:0000256" key="20">
    <source>
        <dbReference type="NCBIfam" id="TIGR02082"/>
    </source>
</evidence>
<feature type="domain" description="B12-binding" evidence="26">
    <location>
        <begin position="721"/>
        <end position="858"/>
    </location>
</feature>
<evidence type="ECO:0000256" key="10">
    <source>
        <dbReference type="ARBA" id="ARBA00022628"/>
    </source>
</evidence>
<dbReference type="InterPro" id="IPR011005">
    <property type="entry name" value="Dihydropteroate_synth-like_sf"/>
</dbReference>
<dbReference type="SMART" id="SM01018">
    <property type="entry name" value="B12-binding_2"/>
    <property type="match status" value="1"/>
</dbReference>
<dbReference type="InterPro" id="IPR011822">
    <property type="entry name" value="MetH"/>
</dbReference>
<evidence type="ECO:0000256" key="6">
    <source>
        <dbReference type="ARBA" id="ARBA00012032"/>
    </source>
</evidence>
<evidence type="ECO:0000313" key="28">
    <source>
        <dbReference type="EMBL" id="MFD1889850.1"/>
    </source>
</evidence>
<evidence type="ECO:0000256" key="13">
    <source>
        <dbReference type="ARBA" id="ARBA00022723"/>
    </source>
</evidence>
<accession>A0ABW4RUZ7</accession>